<dbReference type="InterPro" id="IPR023393">
    <property type="entry name" value="START-like_dom_sf"/>
</dbReference>
<dbReference type="CDD" id="cd00177">
    <property type="entry name" value="START"/>
    <property type="match status" value="1"/>
</dbReference>
<protein>
    <recommendedName>
        <fullName evidence="2">START domain-containing protein</fullName>
    </recommendedName>
</protein>
<evidence type="ECO:0000313" key="4">
    <source>
        <dbReference type="Proteomes" id="UP000187209"/>
    </source>
</evidence>
<dbReference type="Proteomes" id="UP000187209">
    <property type="component" value="Unassembled WGS sequence"/>
</dbReference>
<dbReference type="OrthoDB" id="5403181at2759"/>
<accession>A0A1R2D023</accession>
<evidence type="ECO:0000256" key="1">
    <source>
        <dbReference type="SAM" id="MobiDB-lite"/>
    </source>
</evidence>
<gene>
    <name evidence="3" type="ORF">SteCoe_2215</name>
</gene>
<evidence type="ECO:0000313" key="3">
    <source>
        <dbReference type="EMBL" id="OMJ94570.1"/>
    </source>
</evidence>
<dbReference type="PANTHER" id="PTHR19308">
    <property type="entry name" value="PHOSPHATIDYLCHOLINE TRANSFER PROTEIN"/>
    <property type="match status" value="1"/>
</dbReference>
<dbReference type="Pfam" id="PF01852">
    <property type="entry name" value="START"/>
    <property type="match status" value="1"/>
</dbReference>
<dbReference type="InterPro" id="IPR051213">
    <property type="entry name" value="START_lipid_transfer"/>
</dbReference>
<dbReference type="PANTHER" id="PTHR19308:SF14">
    <property type="entry name" value="START DOMAIN-CONTAINING PROTEIN"/>
    <property type="match status" value="1"/>
</dbReference>
<evidence type="ECO:0000259" key="2">
    <source>
        <dbReference type="PROSITE" id="PS50848"/>
    </source>
</evidence>
<name>A0A1R2D023_9CILI</name>
<sequence length="309" mass="36175">MSACCFCFHKKKKLQNEDLLIQKEQQDHYQILIEEPPRKLSTKSFNKNKPESDFQLEGSIESTSIPEPSESRNSVLSVVNNALLYFPSNDQISPCSDYVTSQFHNFTKILELEASSDWEVKIDKPFACIMLKTETSSHPGIPILKAFFDMELDAYPQDLYEILYLPEYRMRWDTDIQIFYEIGHLAEDAVQYYMHNKAPWPFKDRDFVETRYKRNRVNGDIEILYLSLDHNEFPEKKEKAIRAETIIGGQIFRRRVSLSNGKPSLYVTTIFQADMKGDIPKKALKITVPTNILKWYRTVKKQLQIKIHS</sequence>
<comment type="caution">
    <text evidence="3">The sequence shown here is derived from an EMBL/GenBank/DDBJ whole genome shotgun (WGS) entry which is preliminary data.</text>
</comment>
<dbReference type="EMBL" id="MPUH01000024">
    <property type="protein sequence ID" value="OMJ94570.1"/>
    <property type="molecule type" value="Genomic_DNA"/>
</dbReference>
<dbReference type="GO" id="GO:0005737">
    <property type="term" value="C:cytoplasm"/>
    <property type="evidence" value="ECO:0007669"/>
    <property type="project" value="UniProtKB-ARBA"/>
</dbReference>
<feature type="domain" description="START" evidence="2">
    <location>
        <begin position="118"/>
        <end position="308"/>
    </location>
</feature>
<keyword evidence="4" id="KW-1185">Reference proteome</keyword>
<dbReference type="GO" id="GO:0008289">
    <property type="term" value="F:lipid binding"/>
    <property type="evidence" value="ECO:0007669"/>
    <property type="project" value="InterPro"/>
</dbReference>
<dbReference type="InterPro" id="IPR002913">
    <property type="entry name" value="START_lipid-bd_dom"/>
</dbReference>
<dbReference type="Gene3D" id="3.30.530.20">
    <property type="match status" value="1"/>
</dbReference>
<feature type="compositionally biased region" description="Low complexity" evidence="1">
    <location>
        <begin position="57"/>
        <end position="68"/>
    </location>
</feature>
<dbReference type="PROSITE" id="PS50848">
    <property type="entry name" value="START"/>
    <property type="match status" value="1"/>
</dbReference>
<proteinExistence type="predicted"/>
<reference evidence="3 4" key="1">
    <citation type="submission" date="2016-11" db="EMBL/GenBank/DDBJ databases">
        <title>The macronuclear genome of Stentor coeruleus: a giant cell with tiny introns.</title>
        <authorList>
            <person name="Slabodnick M."/>
            <person name="Ruby J.G."/>
            <person name="Reiff S.B."/>
            <person name="Swart E.C."/>
            <person name="Gosai S."/>
            <person name="Prabakaran S."/>
            <person name="Witkowska E."/>
            <person name="Larue G.E."/>
            <person name="Fisher S."/>
            <person name="Freeman R.M."/>
            <person name="Gunawardena J."/>
            <person name="Chu W."/>
            <person name="Stover N.A."/>
            <person name="Gregory B.D."/>
            <person name="Nowacki M."/>
            <person name="Derisi J."/>
            <person name="Roy S.W."/>
            <person name="Marshall W.F."/>
            <person name="Sood P."/>
        </authorList>
    </citation>
    <scope>NUCLEOTIDE SEQUENCE [LARGE SCALE GENOMIC DNA]</scope>
    <source>
        <strain evidence="3">WM001</strain>
    </source>
</reference>
<dbReference type="SUPFAM" id="SSF55961">
    <property type="entry name" value="Bet v1-like"/>
    <property type="match status" value="1"/>
</dbReference>
<dbReference type="AlphaFoldDB" id="A0A1R2D023"/>
<feature type="region of interest" description="Disordered" evidence="1">
    <location>
        <begin position="41"/>
        <end position="71"/>
    </location>
</feature>
<organism evidence="3 4">
    <name type="scientific">Stentor coeruleus</name>
    <dbReference type="NCBI Taxonomy" id="5963"/>
    <lineage>
        <taxon>Eukaryota</taxon>
        <taxon>Sar</taxon>
        <taxon>Alveolata</taxon>
        <taxon>Ciliophora</taxon>
        <taxon>Postciliodesmatophora</taxon>
        <taxon>Heterotrichea</taxon>
        <taxon>Heterotrichida</taxon>
        <taxon>Stentoridae</taxon>
        <taxon>Stentor</taxon>
    </lineage>
</organism>